<name>A0ABN7VF35_GIGMA</name>
<comment type="caution">
    <text evidence="1">The sequence shown here is derived from an EMBL/GenBank/DDBJ whole genome shotgun (WGS) entry which is preliminary data.</text>
</comment>
<reference evidence="1 2" key="1">
    <citation type="submission" date="2021-06" db="EMBL/GenBank/DDBJ databases">
        <authorList>
            <person name="Kallberg Y."/>
            <person name="Tangrot J."/>
            <person name="Rosling A."/>
        </authorList>
    </citation>
    <scope>NUCLEOTIDE SEQUENCE [LARGE SCALE GENOMIC DNA]</scope>
    <source>
        <strain evidence="1 2">120-4 pot B 10/14</strain>
    </source>
</reference>
<organism evidence="1 2">
    <name type="scientific">Gigaspora margarita</name>
    <dbReference type="NCBI Taxonomy" id="4874"/>
    <lineage>
        <taxon>Eukaryota</taxon>
        <taxon>Fungi</taxon>
        <taxon>Fungi incertae sedis</taxon>
        <taxon>Mucoromycota</taxon>
        <taxon>Glomeromycotina</taxon>
        <taxon>Glomeromycetes</taxon>
        <taxon>Diversisporales</taxon>
        <taxon>Gigasporaceae</taxon>
        <taxon>Gigaspora</taxon>
    </lineage>
</organism>
<proteinExistence type="predicted"/>
<evidence type="ECO:0000313" key="2">
    <source>
        <dbReference type="Proteomes" id="UP000789901"/>
    </source>
</evidence>
<gene>
    <name evidence="1" type="ORF">GMARGA_LOCUS17417</name>
</gene>
<sequence length="57" mass="6436">MYAKDDKVNNLKIETEKEENFNTNDVSESEDSTLNLIKNSSKVTLAENKESQTLPST</sequence>
<dbReference type="Proteomes" id="UP000789901">
    <property type="component" value="Unassembled WGS sequence"/>
</dbReference>
<evidence type="ECO:0000313" key="1">
    <source>
        <dbReference type="EMBL" id="CAG8760464.1"/>
    </source>
</evidence>
<dbReference type="EMBL" id="CAJVQB010013184">
    <property type="protein sequence ID" value="CAG8760464.1"/>
    <property type="molecule type" value="Genomic_DNA"/>
</dbReference>
<protein>
    <submittedName>
        <fullName evidence="1">2556_t:CDS:1</fullName>
    </submittedName>
</protein>
<keyword evidence="2" id="KW-1185">Reference proteome</keyword>
<accession>A0ABN7VF35</accession>